<keyword evidence="4" id="KW-1185">Reference proteome</keyword>
<feature type="signal peptide" evidence="2">
    <location>
        <begin position="1"/>
        <end position="25"/>
    </location>
</feature>
<feature type="region of interest" description="Disordered" evidence="1">
    <location>
        <begin position="204"/>
        <end position="279"/>
    </location>
</feature>
<dbReference type="Proteomes" id="UP000693981">
    <property type="component" value="Unassembled WGS sequence"/>
</dbReference>
<proteinExistence type="predicted"/>
<feature type="compositionally biased region" description="Low complexity" evidence="1">
    <location>
        <begin position="206"/>
        <end position="258"/>
    </location>
</feature>
<comment type="caution">
    <text evidence="3">The sequence shown here is derived from an EMBL/GenBank/DDBJ whole genome shotgun (WGS) entry which is preliminary data.</text>
</comment>
<evidence type="ECO:0000256" key="1">
    <source>
        <dbReference type="SAM" id="MobiDB-lite"/>
    </source>
</evidence>
<name>A0A8T1WW38_9STRA</name>
<dbReference type="EMBL" id="JAGDFL010000185">
    <property type="protein sequence ID" value="KAG7395830.1"/>
    <property type="molecule type" value="Genomic_DNA"/>
</dbReference>
<accession>A0A8T1WW38</accession>
<dbReference type="OrthoDB" id="126398at2759"/>
<sequence length="279" mass="29832">MVSTSALLSVATVAFTGHLASHVQAHGYMYLPLAEFKEGKANSAWIVEIEPQIKADWESVNGDTELIALYAEKAKEAGYENNIRKLLDSDTNLYGANCGFTDPDADPKDPPTDGTATFSRGIAHHGPCEIWLDDTMALHDDDCALTFGTSDYETIKSVMKPIDYSSCSSSGCMLRFYWLAFQGSESGKYVWQIYKDCVPLSGPAEGQTSTATQGSSNSTTTTESTPAATDAPATTAPTGQEADNETPAPNAPEPTEAPLQQSPAAPSTTEKCNAPRKRV</sequence>
<organism evidence="3 4">
    <name type="scientific">Phytophthora boehmeriae</name>
    <dbReference type="NCBI Taxonomy" id="109152"/>
    <lineage>
        <taxon>Eukaryota</taxon>
        <taxon>Sar</taxon>
        <taxon>Stramenopiles</taxon>
        <taxon>Oomycota</taxon>
        <taxon>Peronosporomycetes</taxon>
        <taxon>Peronosporales</taxon>
        <taxon>Peronosporaceae</taxon>
        <taxon>Phytophthora</taxon>
    </lineage>
</organism>
<feature type="chain" id="PRO_5035799137" evidence="2">
    <location>
        <begin position="26"/>
        <end position="279"/>
    </location>
</feature>
<dbReference type="AlphaFoldDB" id="A0A8T1WW38"/>
<evidence type="ECO:0000313" key="3">
    <source>
        <dbReference type="EMBL" id="KAG7395830.1"/>
    </source>
</evidence>
<keyword evidence="2" id="KW-0732">Signal</keyword>
<evidence type="ECO:0000313" key="4">
    <source>
        <dbReference type="Proteomes" id="UP000693981"/>
    </source>
</evidence>
<feature type="compositionally biased region" description="Polar residues" evidence="1">
    <location>
        <begin position="259"/>
        <end position="271"/>
    </location>
</feature>
<protein>
    <submittedName>
        <fullName evidence="3">Uncharacterized protein</fullName>
    </submittedName>
</protein>
<gene>
    <name evidence="3" type="ORF">PHYBOEH_003123</name>
</gene>
<evidence type="ECO:0000256" key="2">
    <source>
        <dbReference type="SAM" id="SignalP"/>
    </source>
</evidence>
<reference evidence="3" key="1">
    <citation type="submission" date="2021-02" db="EMBL/GenBank/DDBJ databases">
        <authorList>
            <person name="Palmer J.M."/>
        </authorList>
    </citation>
    <scope>NUCLEOTIDE SEQUENCE</scope>
    <source>
        <strain evidence="3">SCRP23</strain>
    </source>
</reference>